<protein>
    <submittedName>
        <fullName evidence="1">Uncharacterized protein</fullName>
    </submittedName>
</protein>
<dbReference type="GeneID" id="63829997"/>
<sequence>MAATPSDVEMMLVHAIEWTSFMESTYTFALEGTIAILCYLLAGQEAPHQLPWDTIR</sequence>
<dbReference type="EMBL" id="KV427641">
    <property type="protein sequence ID" value="KZT03872.1"/>
    <property type="molecule type" value="Genomic_DNA"/>
</dbReference>
<evidence type="ECO:0000313" key="1">
    <source>
        <dbReference type="EMBL" id="KZT03872.1"/>
    </source>
</evidence>
<gene>
    <name evidence="1" type="ORF">LAESUDRAFT_761699</name>
</gene>
<dbReference type="OrthoDB" id="2653813at2759"/>
<accession>A0A165D072</accession>
<reference evidence="1 2" key="1">
    <citation type="journal article" date="2016" name="Mol. Biol. Evol.">
        <title>Comparative Genomics of Early-Diverging Mushroom-Forming Fungi Provides Insights into the Origins of Lignocellulose Decay Capabilities.</title>
        <authorList>
            <person name="Nagy L.G."/>
            <person name="Riley R."/>
            <person name="Tritt A."/>
            <person name="Adam C."/>
            <person name="Daum C."/>
            <person name="Floudas D."/>
            <person name="Sun H."/>
            <person name="Yadav J.S."/>
            <person name="Pangilinan J."/>
            <person name="Larsson K.H."/>
            <person name="Matsuura K."/>
            <person name="Barry K."/>
            <person name="Labutti K."/>
            <person name="Kuo R."/>
            <person name="Ohm R.A."/>
            <person name="Bhattacharya S.S."/>
            <person name="Shirouzu T."/>
            <person name="Yoshinaga Y."/>
            <person name="Martin F.M."/>
            <person name="Grigoriev I.V."/>
            <person name="Hibbett D.S."/>
        </authorList>
    </citation>
    <scope>NUCLEOTIDE SEQUENCE [LARGE SCALE GENOMIC DNA]</scope>
    <source>
        <strain evidence="1 2">93-53</strain>
    </source>
</reference>
<organism evidence="1 2">
    <name type="scientific">Laetiporus sulphureus 93-53</name>
    <dbReference type="NCBI Taxonomy" id="1314785"/>
    <lineage>
        <taxon>Eukaryota</taxon>
        <taxon>Fungi</taxon>
        <taxon>Dikarya</taxon>
        <taxon>Basidiomycota</taxon>
        <taxon>Agaricomycotina</taxon>
        <taxon>Agaricomycetes</taxon>
        <taxon>Polyporales</taxon>
        <taxon>Laetiporus</taxon>
    </lineage>
</organism>
<evidence type="ECO:0000313" key="2">
    <source>
        <dbReference type="Proteomes" id="UP000076871"/>
    </source>
</evidence>
<name>A0A165D072_9APHY</name>
<keyword evidence="2" id="KW-1185">Reference proteome</keyword>
<dbReference type="Proteomes" id="UP000076871">
    <property type="component" value="Unassembled WGS sequence"/>
</dbReference>
<proteinExistence type="predicted"/>
<dbReference type="InParanoid" id="A0A165D072"/>
<dbReference type="RefSeq" id="XP_040761612.1">
    <property type="nucleotide sequence ID" value="XM_040912969.1"/>
</dbReference>
<dbReference type="AlphaFoldDB" id="A0A165D072"/>